<accession>A0A136IZ02</accession>
<reference evidence="3" key="1">
    <citation type="submission" date="2016-02" db="EMBL/GenBank/DDBJ databases">
        <title>Draft genome sequence of Microdochium bolleyi, a fungal endophyte of beachgrass.</title>
        <authorList>
            <consortium name="DOE Joint Genome Institute"/>
            <person name="David A.S."/>
            <person name="May G."/>
            <person name="Haridas S."/>
            <person name="Lim J."/>
            <person name="Wang M."/>
            <person name="Labutti K."/>
            <person name="Lipzen A."/>
            <person name="Barry K."/>
            <person name="Grigoriev I.V."/>
        </authorList>
    </citation>
    <scope>NUCLEOTIDE SEQUENCE [LARGE SCALE GENOMIC DNA]</scope>
    <source>
        <strain evidence="3">J235TASD1</strain>
    </source>
</reference>
<dbReference type="AlphaFoldDB" id="A0A136IZ02"/>
<dbReference type="STRING" id="196109.A0A136IZ02"/>
<protein>
    <recommendedName>
        <fullName evidence="4">Secreted protein</fullName>
    </recommendedName>
</protein>
<organism evidence="2 3">
    <name type="scientific">Microdochium bolleyi</name>
    <dbReference type="NCBI Taxonomy" id="196109"/>
    <lineage>
        <taxon>Eukaryota</taxon>
        <taxon>Fungi</taxon>
        <taxon>Dikarya</taxon>
        <taxon>Ascomycota</taxon>
        <taxon>Pezizomycotina</taxon>
        <taxon>Sordariomycetes</taxon>
        <taxon>Xylariomycetidae</taxon>
        <taxon>Xylariales</taxon>
        <taxon>Microdochiaceae</taxon>
        <taxon>Microdochium</taxon>
    </lineage>
</organism>
<evidence type="ECO:0008006" key="4">
    <source>
        <dbReference type="Google" id="ProtNLM"/>
    </source>
</evidence>
<dbReference type="OrthoDB" id="5272418at2759"/>
<evidence type="ECO:0000313" key="3">
    <source>
        <dbReference type="Proteomes" id="UP000070501"/>
    </source>
</evidence>
<dbReference type="EMBL" id="KQ964253">
    <property type="protein sequence ID" value="KXJ90220.1"/>
    <property type="molecule type" value="Genomic_DNA"/>
</dbReference>
<dbReference type="InParanoid" id="A0A136IZ02"/>
<evidence type="ECO:0000256" key="1">
    <source>
        <dbReference type="SAM" id="SignalP"/>
    </source>
</evidence>
<dbReference type="PANTHER" id="PTHR35605:SF1">
    <property type="entry name" value="ECP2 EFFECTOR PROTEIN DOMAIN-CONTAINING PROTEIN-RELATED"/>
    <property type="match status" value="1"/>
</dbReference>
<gene>
    <name evidence="2" type="ORF">Micbo1qcDRAFT_205836</name>
</gene>
<keyword evidence="3" id="KW-1185">Reference proteome</keyword>
<feature type="signal peptide" evidence="1">
    <location>
        <begin position="1"/>
        <end position="18"/>
    </location>
</feature>
<keyword evidence="1" id="KW-0732">Signal</keyword>
<sequence>MMRSLHILFLLMLGVGMAVKPPRIVSARDSYLQEATFVDMGWTGSIVPGGPNYTFTGTAQEIISQIQEIDPNYVAPDATAISWDSVDANAALVSANPDAILTRQQAHTICRVAAPGPCPNRLAANEGVRYLAGLQGDCWLPPGPRVCARVSCSWNCGISWCNDNNHRVSWLCRDLTNNAQKTINECPYAEGVWGQTFDEQNFNVIVGYSPC</sequence>
<name>A0A136IZ02_9PEZI</name>
<feature type="chain" id="PRO_5007293345" description="Secreted protein" evidence="1">
    <location>
        <begin position="19"/>
        <end position="211"/>
    </location>
</feature>
<proteinExistence type="predicted"/>
<dbReference type="Proteomes" id="UP000070501">
    <property type="component" value="Unassembled WGS sequence"/>
</dbReference>
<evidence type="ECO:0000313" key="2">
    <source>
        <dbReference type="EMBL" id="KXJ90220.1"/>
    </source>
</evidence>
<dbReference type="PANTHER" id="PTHR35605">
    <property type="entry name" value="ECP2 EFFECTOR PROTEIN DOMAIN-CONTAINING PROTEIN-RELATED"/>
    <property type="match status" value="1"/>
</dbReference>